<evidence type="ECO:0000313" key="3">
    <source>
        <dbReference type="Proteomes" id="UP001212841"/>
    </source>
</evidence>
<evidence type="ECO:0000313" key="2">
    <source>
        <dbReference type="EMBL" id="KAJ3050436.1"/>
    </source>
</evidence>
<evidence type="ECO:0000256" key="1">
    <source>
        <dbReference type="SAM" id="MobiDB-lite"/>
    </source>
</evidence>
<reference evidence="2" key="1">
    <citation type="submission" date="2020-05" db="EMBL/GenBank/DDBJ databases">
        <title>Phylogenomic resolution of chytrid fungi.</title>
        <authorList>
            <person name="Stajich J.E."/>
            <person name="Amses K."/>
            <person name="Simmons R."/>
            <person name="Seto K."/>
            <person name="Myers J."/>
            <person name="Bonds A."/>
            <person name="Quandt C.A."/>
            <person name="Barry K."/>
            <person name="Liu P."/>
            <person name="Grigoriev I."/>
            <person name="Longcore J.E."/>
            <person name="James T.Y."/>
        </authorList>
    </citation>
    <scope>NUCLEOTIDE SEQUENCE</scope>
    <source>
        <strain evidence="2">JEL0318</strain>
    </source>
</reference>
<feature type="region of interest" description="Disordered" evidence="1">
    <location>
        <begin position="1"/>
        <end position="111"/>
    </location>
</feature>
<feature type="compositionally biased region" description="Acidic residues" evidence="1">
    <location>
        <begin position="46"/>
        <end position="80"/>
    </location>
</feature>
<dbReference type="AlphaFoldDB" id="A0AAD5SA38"/>
<feature type="compositionally biased region" description="Polar residues" evidence="1">
    <location>
        <begin position="87"/>
        <end position="108"/>
    </location>
</feature>
<dbReference type="EMBL" id="JADGJD010000514">
    <property type="protein sequence ID" value="KAJ3050436.1"/>
    <property type="molecule type" value="Genomic_DNA"/>
</dbReference>
<name>A0AAD5SA38_9FUNG</name>
<proteinExistence type="predicted"/>
<gene>
    <name evidence="2" type="ORF">HK097_008614</name>
</gene>
<feature type="compositionally biased region" description="Polar residues" evidence="1">
    <location>
        <begin position="20"/>
        <end position="42"/>
    </location>
</feature>
<accession>A0AAD5SA38</accession>
<sequence>MVERERMPSAPFIPIPIGDSLNNKPPSEQSPPVTNGNLNHSNGGEEPTDESGSEVSDEEEEDSSDEGSEEEEPESDESDDEQHSAEMSRQISTSTELKSSLPPTNGTNRAERETLIANSDYIYISLDNDKGDQHILGDLFHAVQLGKPVYMEGHIPPCIANKVNQPSVLVSRKRKLEVMLRDEFLENSLKAKIYMINDTAKATAKPPFFSKKPKTEEHSAEYA</sequence>
<organism evidence="2 3">
    <name type="scientific">Rhizophlyctis rosea</name>
    <dbReference type="NCBI Taxonomy" id="64517"/>
    <lineage>
        <taxon>Eukaryota</taxon>
        <taxon>Fungi</taxon>
        <taxon>Fungi incertae sedis</taxon>
        <taxon>Chytridiomycota</taxon>
        <taxon>Chytridiomycota incertae sedis</taxon>
        <taxon>Chytridiomycetes</taxon>
        <taxon>Rhizophlyctidales</taxon>
        <taxon>Rhizophlyctidaceae</taxon>
        <taxon>Rhizophlyctis</taxon>
    </lineage>
</organism>
<dbReference type="Proteomes" id="UP001212841">
    <property type="component" value="Unassembled WGS sequence"/>
</dbReference>
<keyword evidence="3" id="KW-1185">Reference proteome</keyword>
<comment type="caution">
    <text evidence="2">The sequence shown here is derived from an EMBL/GenBank/DDBJ whole genome shotgun (WGS) entry which is preliminary data.</text>
</comment>
<protein>
    <submittedName>
        <fullName evidence="2">Uncharacterized protein</fullName>
    </submittedName>
</protein>